<gene>
    <name evidence="1" type="ORF">KDI_40330</name>
</gene>
<organism evidence="1 2">
    <name type="scientific">Dictyobacter arantiisoli</name>
    <dbReference type="NCBI Taxonomy" id="2014874"/>
    <lineage>
        <taxon>Bacteria</taxon>
        <taxon>Bacillati</taxon>
        <taxon>Chloroflexota</taxon>
        <taxon>Ktedonobacteria</taxon>
        <taxon>Ktedonobacterales</taxon>
        <taxon>Dictyobacteraceae</taxon>
        <taxon>Dictyobacter</taxon>
    </lineage>
</organism>
<keyword evidence="2" id="KW-1185">Reference proteome</keyword>
<dbReference type="Proteomes" id="UP000322530">
    <property type="component" value="Unassembled WGS sequence"/>
</dbReference>
<accession>A0A5A5THG5</accession>
<name>A0A5A5THG5_9CHLR</name>
<dbReference type="SUPFAM" id="SSF110296">
    <property type="entry name" value="Oligoxyloglucan reducing end-specific cellobiohydrolase"/>
    <property type="match status" value="1"/>
</dbReference>
<reference evidence="1 2" key="1">
    <citation type="submission" date="2019-01" db="EMBL/GenBank/DDBJ databases">
        <title>Draft genome sequence of Dictyobacter sp. Uno17.</title>
        <authorList>
            <person name="Wang C.M."/>
            <person name="Zheng Y."/>
            <person name="Sakai Y."/>
            <person name="Abe K."/>
            <person name="Yokota A."/>
            <person name="Yabe S."/>
        </authorList>
    </citation>
    <scope>NUCLEOTIDE SEQUENCE [LARGE SCALE GENOMIC DNA]</scope>
    <source>
        <strain evidence="1 2">Uno17</strain>
    </source>
</reference>
<evidence type="ECO:0000313" key="1">
    <source>
        <dbReference type="EMBL" id="GCF10469.1"/>
    </source>
</evidence>
<dbReference type="RefSeq" id="WP_149403351.1">
    <property type="nucleotide sequence ID" value="NZ_BIXY01000071.1"/>
</dbReference>
<sequence length="95" mass="10575">MSMRMRKVSMKKYWLGVVGLLALVGLSGVTLRSVPAFATSDSGLSWRQIGSTGVIGDLDFTDRTNGVFITATNNMYLFHTRNGGQSWQFVYYTIQ</sequence>
<dbReference type="AlphaFoldDB" id="A0A5A5THG5"/>
<proteinExistence type="predicted"/>
<dbReference type="OrthoDB" id="140537at2"/>
<comment type="caution">
    <text evidence="1">The sequence shown here is derived from an EMBL/GenBank/DDBJ whole genome shotgun (WGS) entry which is preliminary data.</text>
</comment>
<dbReference type="EMBL" id="BIXY01000071">
    <property type="protein sequence ID" value="GCF10469.1"/>
    <property type="molecule type" value="Genomic_DNA"/>
</dbReference>
<evidence type="ECO:0000313" key="2">
    <source>
        <dbReference type="Proteomes" id="UP000322530"/>
    </source>
</evidence>
<protein>
    <recommendedName>
        <fullName evidence="3">Photosynthesis system II assembly factor Ycf48/Hcf136-like domain-containing protein</fullName>
    </recommendedName>
</protein>
<evidence type="ECO:0008006" key="3">
    <source>
        <dbReference type="Google" id="ProtNLM"/>
    </source>
</evidence>